<dbReference type="PROSITE" id="PS00411">
    <property type="entry name" value="KINESIN_MOTOR_1"/>
    <property type="match status" value="1"/>
</dbReference>
<protein>
    <submittedName>
        <fullName evidence="14">Kinesin family member 20Ba</fullName>
    </submittedName>
</protein>
<evidence type="ECO:0000256" key="4">
    <source>
        <dbReference type="ARBA" id="ARBA00022701"/>
    </source>
</evidence>
<keyword evidence="15" id="KW-1185">Reference proteome</keyword>
<dbReference type="Pfam" id="PF00225">
    <property type="entry name" value="Kinesin"/>
    <property type="match status" value="1"/>
</dbReference>
<keyword evidence="8 10" id="KW-0505">Motor protein</keyword>
<feature type="coiled-coil region" evidence="11">
    <location>
        <begin position="740"/>
        <end position="837"/>
    </location>
</feature>
<accession>H2T458</accession>
<dbReference type="PROSITE" id="PS50067">
    <property type="entry name" value="KINESIN_MOTOR_2"/>
    <property type="match status" value="1"/>
</dbReference>
<evidence type="ECO:0000313" key="14">
    <source>
        <dbReference type="Ensembl" id="ENSTRUP00000019446.3"/>
    </source>
</evidence>
<evidence type="ECO:0000256" key="12">
    <source>
        <dbReference type="SAM" id="MobiDB-lite"/>
    </source>
</evidence>
<evidence type="ECO:0000256" key="5">
    <source>
        <dbReference type="ARBA" id="ARBA00022741"/>
    </source>
</evidence>
<dbReference type="InterPro" id="IPR047149">
    <property type="entry name" value="KIF11-like"/>
</dbReference>
<feature type="compositionally biased region" description="Polar residues" evidence="12">
    <location>
        <begin position="19"/>
        <end position="36"/>
    </location>
</feature>
<dbReference type="RefSeq" id="XP_029691303.1">
    <property type="nucleotide sequence ID" value="XM_029835443.1"/>
</dbReference>
<dbReference type="GO" id="GO:0005634">
    <property type="term" value="C:nucleus"/>
    <property type="evidence" value="ECO:0007669"/>
    <property type="project" value="TreeGrafter"/>
</dbReference>
<feature type="compositionally biased region" description="Polar residues" evidence="12">
    <location>
        <begin position="1347"/>
        <end position="1357"/>
    </location>
</feature>
<feature type="compositionally biased region" description="Basic and acidic residues" evidence="12">
    <location>
        <begin position="1330"/>
        <end position="1346"/>
    </location>
</feature>
<dbReference type="PANTHER" id="PTHR47970">
    <property type="entry name" value="KINESIN-LIKE PROTEIN KIF11"/>
    <property type="match status" value="1"/>
</dbReference>
<keyword evidence="2" id="KW-0963">Cytoplasm</keyword>
<feature type="region of interest" description="Disordered" evidence="12">
    <location>
        <begin position="1299"/>
        <end position="1363"/>
    </location>
</feature>
<dbReference type="GeneID" id="101075001"/>
<evidence type="ECO:0000256" key="10">
    <source>
        <dbReference type="PROSITE-ProRule" id="PRU00283"/>
    </source>
</evidence>
<feature type="domain" description="Kinesin motor" evidence="13">
    <location>
        <begin position="46"/>
        <end position="467"/>
    </location>
</feature>
<evidence type="ECO:0000256" key="7">
    <source>
        <dbReference type="ARBA" id="ARBA00023054"/>
    </source>
</evidence>
<evidence type="ECO:0000256" key="2">
    <source>
        <dbReference type="ARBA" id="ARBA00022490"/>
    </source>
</evidence>
<keyword evidence="9" id="KW-0206">Cytoskeleton</keyword>
<dbReference type="PANTHER" id="PTHR47970:SF29">
    <property type="entry name" value="KINESIN FAMILY MEMBER 20B"/>
    <property type="match status" value="1"/>
</dbReference>
<dbReference type="GO" id="GO:0007018">
    <property type="term" value="P:microtubule-based movement"/>
    <property type="evidence" value="ECO:0007669"/>
    <property type="project" value="InterPro"/>
</dbReference>
<feature type="coiled-coil region" evidence="11">
    <location>
        <begin position="1091"/>
        <end position="1254"/>
    </location>
</feature>
<keyword evidence="7 11" id="KW-0175">Coiled coil</keyword>
<feature type="compositionally biased region" description="Basic and acidic residues" evidence="12">
    <location>
        <begin position="1549"/>
        <end position="1561"/>
    </location>
</feature>
<dbReference type="GO" id="GO:0005524">
    <property type="term" value="F:ATP binding"/>
    <property type="evidence" value="ECO:0007669"/>
    <property type="project" value="UniProtKB-UniRule"/>
</dbReference>
<evidence type="ECO:0000256" key="6">
    <source>
        <dbReference type="ARBA" id="ARBA00022840"/>
    </source>
</evidence>
<dbReference type="GeneTree" id="ENSGT00940000155989"/>
<dbReference type="SUPFAM" id="SSF52540">
    <property type="entry name" value="P-loop containing nucleoside triphosphate hydrolases"/>
    <property type="match status" value="1"/>
</dbReference>
<proteinExistence type="inferred from homology"/>
<dbReference type="GO" id="GO:0072686">
    <property type="term" value="C:mitotic spindle"/>
    <property type="evidence" value="ECO:0007669"/>
    <property type="project" value="TreeGrafter"/>
</dbReference>
<dbReference type="InterPro" id="IPR001752">
    <property type="entry name" value="Kinesin_motor_dom"/>
</dbReference>
<evidence type="ECO:0000256" key="8">
    <source>
        <dbReference type="ARBA" id="ARBA00023175"/>
    </source>
</evidence>
<dbReference type="InterPro" id="IPR019821">
    <property type="entry name" value="Kinesin_motor_CS"/>
</dbReference>
<dbReference type="Ensembl" id="ENSTRUT00000019524.3">
    <property type="protein sequence ID" value="ENSTRUP00000019446.3"/>
    <property type="gene ID" value="ENSTRUG00000007823.3"/>
</dbReference>
<dbReference type="SMART" id="SM00129">
    <property type="entry name" value="KISc"/>
    <property type="match status" value="1"/>
</dbReference>
<name>H2T458_TAKRU</name>
<dbReference type="GO" id="GO:0051231">
    <property type="term" value="P:spindle elongation"/>
    <property type="evidence" value="ECO:0007669"/>
    <property type="project" value="TreeGrafter"/>
</dbReference>
<feature type="region of interest" description="Disordered" evidence="12">
    <location>
        <begin position="1512"/>
        <end position="1572"/>
    </location>
</feature>
<sequence>MVELCPNSSSIQAEMEPPKTSNLTRQLPSDISSSVSQHFSTEEKEHLQVYLRVRPFTTAETINGESQESVIIRDPDTVILKPPSLPLLVRLSTDKTLPQTGQRFNFSQVYGPETTQKELFEGTVKNLVKDVLEGGNSLVFTYGATNAGKTFTFLGPDTDPGILPRSLDIIFSSVGERGFIGMSIKPHCSQEFIRLTAEQQSEEALFKRNLFRQLKEIELISSSLLNSTNTTLLEESSGTTLSTADRISLDLQTHFKFSVWVSFCEIYNENIHDLLEVMPSGAARRTVLRLSQDIMGRTFVKDLRWVQVNNAEEAYKILVFGKKNQSFSATRLNQLSSRSHSIFSIRILKIEDLESPKVHTVSELSLCDLAGSERCAKTQNTGERLKEAGNINTSLLILGKCINSLRNNKQAKLLQHVPFRESKLTHYLQSFFCGRGKVCMIVNINQCASMYDETLNVLKLSAVAQKVVILSSKPFPTMSQSSVGEMTFIESERKRKTLSDTSTTSNTAGSYSSLEDVQEDDEYEKGESLIATNGEEENESDEKILISKHFHLKQVALLKQLQLQLKKEQAENTLMEAKVREEVGQEFTKLFSEMQDDFNERLLREREILEERAEKRHEIFKDLIHKMATAASDTAAQETDNSQQSFAEMVDLKKGTGEAKEVKQEENELLLSELLEKSVEISHVQKQLGDLHKGTEGIQEKEEVLASLHEEQKAREEAHSMLDSLNKSLKAEKMARIEAIAALEEAKQRGDKDLAALSKEKSEKEELQSALEVQREEVSRLIKEGVQREQEANQLQEQVDKLTAKLEASQQQATSEMERAEKLLSQLEISQAQLIQHSLENREKTLQSHHLQPFEEEITAEEFGDLKKKNLDFQSEVAMLRAKISDMEAFSEQKFKLQENCRQEEEVKMAELQKTVQDKEVLVMALQKSLQKAQEQHEEEKTQAVQEARRREAERRRELLAVAHEAIAHKDEELLKKAEEINDLKENAEKEAEKVKSLTLDLQRREEDTSDLREKLADYKKQMQQVQKEISTMREEEKALRQKLCEMEKTKKQLQCDLTSRDRTIMQLRVEQSDRKPEQTLQLYQKTCKDLEAKERMMEDMRIALTEQEETQSQMEEILEDKLQLIQELSDEVEKLKGMSSEQDGGNNTVCQAESLSHDLKTARQEAAQAKENLNLCTEKHQAERRKWQEEKLSLIGQAKEAEDKRNQEMRKFIEDRERFSQQQRQLDSLSTQLVEKEQMMEKWRKERDTLVAALEVQLQKLLSSQAEKDKLIQQLQRPPESSDGSSKAEILNTWHETAAEPLQPGEDLNLTGVNQDKNGKSSTSTVSETRSETTDRRSGENKETRASVSSLQSSAGGPSVLDSFEISHEHGRTSRFPRPELEISFSPLQPNRMALRRQGQEGAVTVKITHSARKRKSEEIDKSHFFRRSKRRTKQEEVEVQNRRNMRGKLTPKLTPHKEEISTLTSRQDSKSSICSRKEGTLQKIGEFLHSSPTLLGTKAKKMMSLVSGHSDAAASSSSFGLMSRKSKRRLYRPEISSPMEVPPHPIISREPEDKDDHLSIKRRLRSRMEK</sequence>
<reference evidence="14" key="2">
    <citation type="submission" date="2025-08" db="UniProtKB">
        <authorList>
            <consortium name="Ensembl"/>
        </authorList>
    </citation>
    <scope>IDENTIFICATION</scope>
</reference>
<dbReference type="Gene3D" id="3.40.850.10">
    <property type="entry name" value="Kinesin motor domain"/>
    <property type="match status" value="1"/>
</dbReference>
<comment type="similarity">
    <text evidence="10">Belongs to the TRAFAC class myosin-kinesin ATPase superfamily. Kinesin family.</text>
</comment>
<feature type="compositionally biased region" description="Basic residues" evidence="12">
    <location>
        <begin position="1562"/>
        <end position="1572"/>
    </location>
</feature>
<keyword evidence="6 10" id="KW-0067">ATP-binding</keyword>
<dbReference type="Proteomes" id="UP000005226">
    <property type="component" value="Chromosome 4"/>
</dbReference>
<feature type="coiled-coil region" evidence="11">
    <location>
        <begin position="887"/>
        <end position="1053"/>
    </location>
</feature>
<evidence type="ECO:0000259" key="13">
    <source>
        <dbReference type="PROSITE" id="PS50067"/>
    </source>
</evidence>
<feature type="compositionally biased region" description="Polar residues" evidence="12">
    <location>
        <begin position="1"/>
        <end position="12"/>
    </location>
</feature>
<dbReference type="OMA" id="WSLKATY"/>
<reference evidence="14 15" key="1">
    <citation type="journal article" date="2011" name="Genome Biol. Evol.">
        <title>Integration of the genetic map and genome assembly of fugu facilitates insights into distinct features of genome evolution in teleosts and mammals.</title>
        <authorList>
            <person name="Kai W."/>
            <person name="Kikuchi K."/>
            <person name="Tohari S."/>
            <person name="Chew A.K."/>
            <person name="Tay A."/>
            <person name="Fujiwara A."/>
            <person name="Hosoya S."/>
            <person name="Suetake H."/>
            <person name="Naruse K."/>
            <person name="Brenner S."/>
            <person name="Suzuki Y."/>
            <person name="Venkatesh B."/>
        </authorList>
    </citation>
    <scope>NUCLEOTIDE SEQUENCE [LARGE SCALE GENOMIC DNA]</scope>
</reference>
<dbReference type="GO" id="GO:0005876">
    <property type="term" value="C:spindle microtubule"/>
    <property type="evidence" value="ECO:0007669"/>
    <property type="project" value="TreeGrafter"/>
</dbReference>
<feature type="compositionally biased region" description="Polar residues" evidence="12">
    <location>
        <begin position="499"/>
        <end position="515"/>
    </location>
</feature>
<dbReference type="InterPro" id="IPR027417">
    <property type="entry name" value="P-loop_NTPase"/>
</dbReference>
<keyword evidence="3" id="KW-0597">Phosphoprotein</keyword>
<keyword evidence="4" id="KW-0493">Microtubule</keyword>
<feature type="region of interest" description="Disordered" evidence="12">
    <location>
        <begin position="1"/>
        <end position="36"/>
    </location>
</feature>
<evidence type="ECO:0000313" key="15">
    <source>
        <dbReference type="Proteomes" id="UP000005226"/>
    </source>
</evidence>
<dbReference type="STRING" id="31033.ENSTRUP00000019446"/>
<dbReference type="OrthoDB" id="123929at2759"/>
<dbReference type="HOGENOM" id="CLU_302607_0_0_1"/>
<feature type="region of interest" description="Disordered" evidence="12">
    <location>
        <begin position="494"/>
        <end position="524"/>
    </location>
</feature>
<keyword evidence="5 10" id="KW-0547">Nucleotide-binding</keyword>
<dbReference type="InterPro" id="IPR036961">
    <property type="entry name" value="Kinesin_motor_dom_sf"/>
</dbReference>
<reference evidence="14" key="3">
    <citation type="submission" date="2025-09" db="UniProtKB">
        <authorList>
            <consortium name="Ensembl"/>
        </authorList>
    </citation>
    <scope>IDENTIFICATION</scope>
</reference>
<dbReference type="PRINTS" id="PR00380">
    <property type="entry name" value="KINESINHEAVY"/>
</dbReference>
<evidence type="ECO:0000256" key="11">
    <source>
        <dbReference type="SAM" id="Coils"/>
    </source>
</evidence>
<organism evidence="14 15">
    <name type="scientific">Takifugu rubripes</name>
    <name type="common">Japanese pufferfish</name>
    <name type="synonym">Fugu rubripes</name>
    <dbReference type="NCBI Taxonomy" id="31033"/>
    <lineage>
        <taxon>Eukaryota</taxon>
        <taxon>Metazoa</taxon>
        <taxon>Chordata</taxon>
        <taxon>Craniata</taxon>
        <taxon>Vertebrata</taxon>
        <taxon>Euteleostomi</taxon>
        <taxon>Actinopterygii</taxon>
        <taxon>Neopterygii</taxon>
        <taxon>Teleostei</taxon>
        <taxon>Neoteleostei</taxon>
        <taxon>Acanthomorphata</taxon>
        <taxon>Eupercaria</taxon>
        <taxon>Tetraodontiformes</taxon>
        <taxon>Tetradontoidea</taxon>
        <taxon>Tetraodontidae</taxon>
        <taxon>Takifugu</taxon>
    </lineage>
</organism>
<dbReference type="GO" id="GO:0008574">
    <property type="term" value="F:plus-end-directed microtubule motor activity"/>
    <property type="evidence" value="ECO:0007669"/>
    <property type="project" value="TreeGrafter"/>
</dbReference>
<evidence type="ECO:0000256" key="3">
    <source>
        <dbReference type="ARBA" id="ARBA00022553"/>
    </source>
</evidence>
<dbReference type="CDD" id="cd21786">
    <property type="entry name" value="RBD_KIF20B"/>
    <property type="match status" value="1"/>
</dbReference>
<gene>
    <name evidence="14" type="primary">kif20ba</name>
</gene>
<dbReference type="GO" id="GO:0090307">
    <property type="term" value="P:mitotic spindle assembly"/>
    <property type="evidence" value="ECO:0007669"/>
    <property type="project" value="TreeGrafter"/>
</dbReference>
<dbReference type="InParanoid" id="H2T458"/>
<feature type="binding site" evidence="10">
    <location>
        <begin position="143"/>
        <end position="150"/>
    </location>
    <ligand>
        <name>ATP</name>
        <dbReference type="ChEBI" id="CHEBI:30616"/>
    </ligand>
</feature>
<comment type="subcellular location">
    <subcellularLocation>
        <location evidence="1">Cytoplasm</location>
        <location evidence="1">Cytoskeleton</location>
        <location evidence="1">Spindle</location>
    </subcellularLocation>
</comment>
<evidence type="ECO:0000256" key="9">
    <source>
        <dbReference type="ARBA" id="ARBA00023212"/>
    </source>
</evidence>
<evidence type="ECO:0000256" key="1">
    <source>
        <dbReference type="ARBA" id="ARBA00004186"/>
    </source>
</evidence>
<dbReference type="GO" id="GO:0008017">
    <property type="term" value="F:microtubule binding"/>
    <property type="evidence" value="ECO:0007669"/>
    <property type="project" value="InterPro"/>
</dbReference>